<dbReference type="PANTHER" id="PTHR10900">
    <property type="entry name" value="PERIOSTIN-RELATED"/>
    <property type="match status" value="1"/>
</dbReference>
<evidence type="ECO:0000313" key="3">
    <source>
        <dbReference type="EMBL" id="CAH0990866.1"/>
    </source>
</evidence>
<name>A0ABN8EL81_9GAMM</name>
<comment type="caution">
    <text evidence="3">The sequence shown here is derived from an EMBL/GenBank/DDBJ whole genome shotgun (WGS) entry which is preliminary data.</text>
</comment>
<organism evidence="3 4">
    <name type="scientific">Sinobacterium norvegicum</name>
    <dbReference type="NCBI Taxonomy" id="1641715"/>
    <lineage>
        <taxon>Bacteria</taxon>
        <taxon>Pseudomonadati</taxon>
        <taxon>Pseudomonadota</taxon>
        <taxon>Gammaproteobacteria</taxon>
        <taxon>Cellvibrionales</taxon>
        <taxon>Spongiibacteraceae</taxon>
        <taxon>Sinobacterium</taxon>
    </lineage>
</organism>
<feature type="domain" description="FAS1" evidence="2">
    <location>
        <begin position="41"/>
        <end position="178"/>
    </location>
</feature>
<dbReference type="RefSeq" id="WP_237443534.1">
    <property type="nucleotide sequence ID" value="NZ_CAKLPX010000001.1"/>
</dbReference>
<dbReference type="InterPro" id="IPR050904">
    <property type="entry name" value="Adhesion/Biosynth-related"/>
</dbReference>
<dbReference type="InterPro" id="IPR000782">
    <property type="entry name" value="FAS1_domain"/>
</dbReference>
<protein>
    <recommendedName>
        <fullName evidence="2">FAS1 domain-containing protein</fullName>
    </recommendedName>
</protein>
<dbReference type="PANTHER" id="PTHR10900:SF77">
    <property type="entry name" value="FI19380P1"/>
    <property type="match status" value="1"/>
</dbReference>
<evidence type="ECO:0000313" key="4">
    <source>
        <dbReference type="Proteomes" id="UP000838100"/>
    </source>
</evidence>
<gene>
    <name evidence="3" type="ORF">SIN8267_00966</name>
</gene>
<feature type="signal peptide" evidence="1">
    <location>
        <begin position="1"/>
        <end position="23"/>
    </location>
</feature>
<feature type="domain" description="FAS1" evidence="2">
    <location>
        <begin position="189"/>
        <end position="319"/>
    </location>
</feature>
<feature type="chain" id="PRO_5045784030" description="FAS1 domain-containing protein" evidence="1">
    <location>
        <begin position="24"/>
        <end position="324"/>
    </location>
</feature>
<evidence type="ECO:0000256" key="1">
    <source>
        <dbReference type="SAM" id="SignalP"/>
    </source>
</evidence>
<proteinExistence type="predicted"/>
<reference evidence="3" key="1">
    <citation type="submission" date="2021-12" db="EMBL/GenBank/DDBJ databases">
        <authorList>
            <person name="Rodrigo-Torres L."/>
            <person name="Arahal R. D."/>
            <person name="Lucena T."/>
        </authorList>
    </citation>
    <scope>NUCLEOTIDE SEQUENCE</scope>
    <source>
        <strain evidence="3">CECT 8267</strain>
    </source>
</reference>
<keyword evidence="4" id="KW-1185">Reference proteome</keyword>
<dbReference type="InterPro" id="IPR036378">
    <property type="entry name" value="FAS1_dom_sf"/>
</dbReference>
<evidence type="ECO:0000259" key="2">
    <source>
        <dbReference type="PROSITE" id="PS50213"/>
    </source>
</evidence>
<dbReference type="Proteomes" id="UP000838100">
    <property type="component" value="Unassembled WGS sequence"/>
</dbReference>
<dbReference type="SUPFAM" id="SSF82153">
    <property type="entry name" value="FAS1 domain"/>
    <property type="match status" value="2"/>
</dbReference>
<sequence>MFSTKRYTSAVLVSLSLSLFGCSDDDNDSSDAMAASDSAAVFDIVETATNADDFSTLVAAVSAADLVATLQGDGPFTVFAPTDSAFTSYLDSAGLTADELLASSQLADILTYHVLASEVLAADAIAVAGSDDNIVYTVNGQGLALSLSGDDLYINLSKVISPDVLASNGVIHAVDAVLVPPAERGEPTASIVDIAVADPDNFSSLVTALSNAGLVSTLEGDGPFTVFAPTNDAFAKIPEATLNALTTEQLTAVLTQHVISGEVDSITAFSLNGQTANTLANEDVAIDIVDGKLIVQGATVVMTDIYATNGVIHVIDTVITETLE</sequence>
<dbReference type="PROSITE" id="PS51257">
    <property type="entry name" value="PROKAR_LIPOPROTEIN"/>
    <property type="match status" value="1"/>
</dbReference>
<keyword evidence="1" id="KW-0732">Signal</keyword>
<dbReference type="SMART" id="SM00554">
    <property type="entry name" value="FAS1"/>
    <property type="match status" value="2"/>
</dbReference>
<accession>A0ABN8EL81</accession>
<dbReference type="Gene3D" id="2.30.180.10">
    <property type="entry name" value="FAS1 domain"/>
    <property type="match status" value="2"/>
</dbReference>
<dbReference type="EMBL" id="CAKLPX010000001">
    <property type="protein sequence ID" value="CAH0990866.1"/>
    <property type="molecule type" value="Genomic_DNA"/>
</dbReference>
<dbReference type="PROSITE" id="PS50213">
    <property type="entry name" value="FAS1"/>
    <property type="match status" value="2"/>
</dbReference>
<dbReference type="Pfam" id="PF02469">
    <property type="entry name" value="Fasciclin"/>
    <property type="match status" value="2"/>
</dbReference>